<keyword evidence="5" id="KW-0597">Phosphoprotein</keyword>
<keyword evidence="7 12" id="KW-0812">Transmembrane</keyword>
<evidence type="ECO:0000256" key="7">
    <source>
        <dbReference type="ARBA" id="ARBA00022692"/>
    </source>
</evidence>
<dbReference type="Pfam" id="PF00512">
    <property type="entry name" value="HisKA"/>
    <property type="match status" value="1"/>
</dbReference>
<dbReference type="InterPro" id="IPR050428">
    <property type="entry name" value="TCS_sensor_his_kinase"/>
</dbReference>
<keyword evidence="16" id="KW-1185">Reference proteome</keyword>
<feature type="transmembrane region" description="Helical" evidence="12">
    <location>
        <begin position="180"/>
        <end position="206"/>
    </location>
</feature>
<dbReference type="Gene3D" id="6.10.340.10">
    <property type="match status" value="1"/>
</dbReference>
<dbReference type="PROSITE" id="PS50885">
    <property type="entry name" value="HAMP"/>
    <property type="match status" value="1"/>
</dbReference>
<evidence type="ECO:0000256" key="12">
    <source>
        <dbReference type="SAM" id="Phobius"/>
    </source>
</evidence>
<dbReference type="Proteomes" id="UP000605361">
    <property type="component" value="Unassembled WGS sequence"/>
</dbReference>
<feature type="transmembrane region" description="Helical" evidence="12">
    <location>
        <begin position="26"/>
        <end position="47"/>
    </location>
</feature>
<dbReference type="GO" id="GO:0005886">
    <property type="term" value="C:plasma membrane"/>
    <property type="evidence" value="ECO:0007669"/>
    <property type="project" value="UniProtKB-SubCell"/>
</dbReference>
<dbReference type="CDD" id="cd00075">
    <property type="entry name" value="HATPase"/>
    <property type="match status" value="1"/>
</dbReference>
<reference evidence="15" key="1">
    <citation type="submission" date="2020-11" db="EMBL/GenBank/DDBJ databases">
        <title>Whole-genome analyses of Nonomuraea sp. K274.</title>
        <authorList>
            <person name="Veyisoglu A."/>
        </authorList>
    </citation>
    <scope>NUCLEOTIDE SEQUENCE</scope>
    <source>
        <strain evidence="15">K274</strain>
    </source>
</reference>
<dbReference type="SMART" id="SM00387">
    <property type="entry name" value="HATPase_c"/>
    <property type="match status" value="1"/>
</dbReference>
<dbReference type="PANTHER" id="PTHR45436">
    <property type="entry name" value="SENSOR HISTIDINE KINASE YKOH"/>
    <property type="match status" value="1"/>
</dbReference>
<dbReference type="GO" id="GO:0000155">
    <property type="term" value="F:phosphorelay sensor kinase activity"/>
    <property type="evidence" value="ECO:0007669"/>
    <property type="project" value="InterPro"/>
</dbReference>
<dbReference type="InterPro" id="IPR004358">
    <property type="entry name" value="Sig_transdc_His_kin-like_C"/>
</dbReference>
<evidence type="ECO:0000259" key="13">
    <source>
        <dbReference type="PROSITE" id="PS50109"/>
    </source>
</evidence>
<evidence type="ECO:0000256" key="8">
    <source>
        <dbReference type="ARBA" id="ARBA00022777"/>
    </source>
</evidence>
<comment type="subcellular location">
    <subcellularLocation>
        <location evidence="3">Cell membrane</location>
    </subcellularLocation>
</comment>
<keyword evidence="8 15" id="KW-0418">Kinase</keyword>
<dbReference type="RefSeq" id="WP_195895925.1">
    <property type="nucleotide sequence ID" value="NZ_JADOGI010000036.1"/>
</dbReference>
<evidence type="ECO:0000256" key="6">
    <source>
        <dbReference type="ARBA" id="ARBA00022679"/>
    </source>
</evidence>
<dbReference type="EC" id="2.7.13.3" evidence="4"/>
<dbReference type="Pfam" id="PF00672">
    <property type="entry name" value="HAMP"/>
    <property type="match status" value="1"/>
</dbReference>
<keyword evidence="11 12" id="KW-0472">Membrane</keyword>
<evidence type="ECO:0000256" key="11">
    <source>
        <dbReference type="ARBA" id="ARBA00023136"/>
    </source>
</evidence>
<accession>A0A931ABB0</accession>
<dbReference type="GO" id="GO:0005509">
    <property type="term" value="F:calcium ion binding"/>
    <property type="evidence" value="ECO:0007669"/>
    <property type="project" value="UniProtKB-ARBA"/>
</dbReference>
<evidence type="ECO:0000256" key="3">
    <source>
        <dbReference type="ARBA" id="ARBA00004236"/>
    </source>
</evidence>
<dbReference type="Gene3D" id="3.30.565.10">
    <property type="entry name" value="Histidine kinase-like ATPase, C-terminal domain"/>
    <property type="match status" value="1"/>
</dbReference>
<dbReference type="Gene3D" id="1.10.287.130">
    <property type="match status" value="1"/>
</dbReference>
<gene>
    <name evidence="15" type="ORF">ITP53_14655</name>
</gene>
<evidence type="ECO:0000256" key="10">
    <source>
        <dbReference type="ARBA" id="ARBA00023012"/>
    </source>
</evidence>
<comment type="caution">
    <text evidence="15">The sequence shown here is derived from an EMBL/GenBank/DDBJ whole genome shotgun (WGS) entry which is preliminary data.</text>
</comment>
<evidence type="ECO:0000313" key="15">
    <source>
        <dbReference type="EMBL" id="MBF8186959.1"/>
    </source>
</evidence>
<evidence type="ECO:0000256" key="1">
    <source>
        <dbReference type="ARBA" id="ARBA00000085"/>
    </source>
</evidence>
<evidence type="ECO:0000256" key="5">
    <source>
        <dbReference type="ARBA" id="ARBA00022553"/>
    </source>
</evidence>
<comment type="cofactor">
    <cofactor evidence="2">
        <name>a divalent metal cation</name>
        <dbReference type="ChEBI" id="CHEBI:60240"/>
    </cofactor>
</comment>
<dbReference type="CDD" id="cd06225">
    <property type="entry name" value="HAMP"/>
    <property type="match status" value="1"/>
</dbReference>
<dbReference type="Pfam" id="PF02518">
    <property type="entry name" value="HATPase_c"/>
    <property type="match status" value="1"/>
</dbReference>
<dbReference type="InterPro" id="IPR005467">
    <property type="entry name" value="His_kinase_dom"/>
</dbReference>
<protein>
    <recommendedName>
        <fullName evidence="4">histidine kinase</fullName>
        <ecNumber evidence="4">2.7.13.3</ecNumber>
    </recommendedName>
</protein>
<evidence type="ECO:0000256" key="4">
    <source>
        <dbReference type="ARBA" id="ARBA00012438"/>
    </source>
</evidence>
<dbReference type="InterPro" id="IPR003661">
    <property type="entry name" value="HisK_dim/P_dom"/>
</dbReference>
<evidence type="ECO:0000256" key="9">
    <source>
        <dbReference type="ARBA" id="ARBA00022989"/>
    </source>
</evidence>
<dbReference type="SUPFAM" id="SSF55874">
    <property type="entry name" value="ATPase domain of HSP90 chaperone/DNA topoisomerase II/histidine kinase"/>
    <property type="match status" value="1"/>
</dbReference>
<dbReference type="FunFam" id="1.10.287.130:FF:000001">
    <property type="entry name" value="Two-component sensor histidine kinase"/>
    <property type="match status" value="1"/>
</dbReference>
<name>A0A931ABB0_9ACTN</name>
<dbReference type="PANTHER" id="PTHR45436:SF5">
    <property type="entry name" value="SENSOR HISTIDINE KINASE TRCS"/>
    <property type="match status" value="1"/>
</dbReference>
<dbReference type="InterPro" id="IPR036097">
    <property type="entry name" value="HisK_dim/P_sf"/>
</dbReference>
<dbReference type="PROSITE" id="PS50109">
    <property type="entry name" value="HIS_KIN"/>
    <property type="match status" value="1"/>
</dbReference>
<organism evidence="15 16">
    <name type="scientific">Nonomuraea cypriaca</name>
    <dbReference type="NCBI Taxonomy" id="1187855"/>
    <lineage>
        <taxon>Bacteria</taxon>
        <taxon>Bacillati</taxon>
        <taxon>Actinomycetota</taxon>
        <taxon>Actinomycetes</taxon>
        <taxon>Streptosporangiales</taxon>
        <taxon>Streptosporangiaceae</taxon>
        <taxon>Nonomuraea</taxon>
    </lineage>
</organism>
<dbReference type="FunFam" id="3.30.565.10:FF:000006">
    <property type="entry name" value="Sensor histidine kinase WalK"/>
    <property type="match status" value="1"/>
</dbReference>
<dbReference type="SMART" id="SM00304">
    <property type="entry name" value="HAMP"/>
    <property type="match status" value="1"/>
</dbReference>
<dbReference type="InterPro" id="IPR003660">
    <property type="entry name" value="HAMP_dom"/>
</dbReference>
<dbReference type="EMBL" id="JADOGI010000036">
    <property type="protein sequence ID" value="MBF8186959.1"/>
    <property type="molecule type" value="Genomic_DNA"/>
</dbReference>
<evidence type="ECO:0000256" key="2">
    <source>
        <dbReference type="ARBA" id="ARBA00001968"/>
    </source>
</evidence>
<proteinExistence type="predicted"/>
<evidence type="ECO:0000313" key="16">
    <source>
        <dbReference type="Proteomes" id="UP000605361"/>
    </source>
</evidence>
<dbReference type="SMART" id="SM00388">
    <property type="entry name" value="HisKA"/>
    <property type="match status" value="1"/>
</dbReference>
<evidence type="ECO:0000259" key="14">
    <source>
        <dbReference type="PROSITE" id="PS50885"/>
    </source>
</evidence>
<dbReference type="AlphaFoldDB" id="A0A931ABB0"/>
<comment type="catalytic activity">
    <reaction evidence="1">
        <text>ATP + protein L-histidine = ADP + protein N-phospho-L-histidine.</text>
        <dbReference type="EC" id="2.7.13.3"/>
    </reaction>
</comment>
<dbReference type="InterPro" id="IPR036890">
    <property type="entry name" value="HATPase_C_sf"/>
</dbReference>
<keyword evidence="9 12" id="KW-1133">Transmembrane helix</keyword>
<sequence length="505" mass="53398">MSSGPGSEPPRLTSHWRGPARWSLRARLVAAMIVLLVPAFLIVGVTAEVTLNKVLYDRVDGQLTAAADRAPRGFDLSTPPDPADCMQPRGRGFPPGQVIGTLAARVCHGVVVNADVLMENGQTQPEVGNLDIRLPAVPVGAAPRSYDLGELGDYRLVARDMPDGAVLVTGLPLADTKETLYLVAGVVAGVTVLVLLAVAYIGVVIVGRALRPLSRVASTATRVSQLTLDRGEVELPQRVAEADADVRTEVGQVGAALNRMLDHVGNALEVRHASETQVRQFVADASHELRTPLAAIRGYAELGRRTGRPVPSEVAQMLSRVESEARRMTALVEDLLLLARLDAGRPLAHEPVDLSLLTVNAVGDAHAAGPQHDWRLDLPEEPVRVVGDPARLQQVLANLLANARVHTPEGTRVTVSVGVREEQAVLRVVDTGPGIPAGLQPHIFERFARGDGSRSRAAGSTGLGLAIVHAVLTAQGGTVEVDSVPGRTRFTVRLPLTAEGAVLGA</sequence>
<dbReference type="CDD" id="cd00082">
    <property type="entry name" value="HisKA"/>
    <property type="match status" value="1"/>
</dbReference>
<dbReference type="SUPFAM" id="SSF47384">
    <property type="entry name" value="Homodimeric domain of signal transducing histidine kinase"/>
    <property type="match status" value="1"/>
</dbReference>
<feature type="domain" description="Histidine kinase" evidence="13">
    <location>
        <begin position="284"/>
        <end position="498"/>
    </location>
</feature>
<feature type="domain" description="HAMP" evidence="14">
    <location>
        <begin position="207"/>
        <end position="269"/>
    </location>
</feature>
<keyword evidence="10" id="KW-0902">Two-component regulatory system</keyword>
<keyword evidence="6" id="KW-0808">Transferase</keyword>
<dbReference type="InterPro" id="IPR003594">
    <property type="entry name" value="HATPase_dom"/>
</dbReference>
<dbReference type="PRINTS" id="PR00344">
    <property type="entry name" value="BCTRLSENSOR"/>
</dbReference>